<organism evidence="2 3">
    <name type="scientific">Saccharopolyspora hordei</name>
    <dbReference type="NCBI Taxonomy" id="1838"/>
    <lineage>
        <taxon>Bacteria</taxon>
        <taxon>Bacillati</taxon>
        <taxon>Actinomycetota</taxon>
        <taxon>Actinomycetes</taxon>
        <taxon>Pseudonocardiales</taxon>
        <taxon>Pseudonocardiaceae</taxon>
        <taxon>Saccharopolyspora</taxon>
    </lineage>
</organism>
<reference evidence="2 3" key="1">
    <citation type="submission" date="2020-07" db="EMBL/GenBank/DDBJ databases">
        <title>Sequencing the genomes of 1000 actinobacteria strains.</title>
        <authorList>
            <person name="Klenk H.-P."/>
        </authorList>
    </citation>
    <scope>NUCLEOTIDE SEQUENCE [LARGE SCALE GENOMIC DNA]</scope>
    <source>
        <strain evidence="2 3">DSM 44065</strain>
    </source>
</reference>
<keyword evidence="1" id="KW-0812">Transmembrane</keyword>
<feature type="transmembrane region" description="Helical" evidence="1">
    <location>
        <begin position="62"/>
        <end position="89"/>
    </location>
</feature>
<sequence>MITILLAGAGVALADRKRGSWGILGALGASQLSLHAFLQLVAGHQAGPDALGMPYSPLSMTLGHLGVVLLTGLLLARAEHALFVVARLLRSILPRRLRPLPSVVTERAVCIPADTVRVLAHFLHARVHALRGPPGSPFLDQSANAV</sequence>
<dbReference type="RefSeq" id="WP_179717418.1">
    <property type="nucleotide sequence ID" value="NZ_BAABFH010000001.1"/>
</dbReference>
<evidence type="ECO:0000256" key="1">
    <source>
        <dbReference type="SAM" id="Phobius"/>
    </source>
</evidence>
<keyword evidence="3" id="KW-1185">Reference proteome</keyword>
<gene>
    <name evidence="2" type="ORF">HNR68_000607</name>
</gene>
<evidence type="ECO:0000313" key="3">
    <source>
        <dbReference type="Proteomes" id="UP000587002"/>
    </source>
</evidence>
<keyword evidence="1" id="KW-0472">Membrane</keyword>
<dbReference type="EMBL" id="JACCFJ010000001">
    <property type="protein sequence ID" value="NYI81977.1"/>
    <property type="molecule type" value="Genomic_DNA"/>
</dbReference>
<accession>A0A853AP85</accession>
<dbReference type="Proteomes" id="UP000587002">
    <property type="component" value="Unassembled WGS sequence"/>
</dbReference>
<comment type="caution">
    <text evidence="2">The sequence shown here is derived from an EMBL/GenBank/DDBJ whole genome shotgun (WGS) entry which is preliminary data.</text>
</comment>
<keyword evidence="1" id="KW-1133">Transmembrane helix</keyword>
<proteinExistence type="predicted"/>
<name>A0A853AP85_9PSEU</name>
<evidence type="ECO:0000313" key="2">
    <source>
        <dbReference type="EMBL" id="NYI81977.1"/>
    </source>
</evidence>
<dbReference type="AlphaFoldDB" id="A0A853AP85"/>
<protein>
    <submittedName>
        <fullName evidence="2">Uncharacterized protein</fullName>
    </submittedName>
</protein>